<organism evidence="1 2">
    <name type="scientific">Micromonospora globispora</name>
    <dbReference type="NCBI Taxonomy" id="1450148"/>
    <lineage>
        <taxon>Bacteria</taxon>
        <taxon>Bacillati</taxon>
        <taxon>Actinomycetota</taxon>
        <taxon>Actinomycetes</taxon>
        <taxon>Micromonosporales</taxon>
        <taxon>Micromonosporaceae</taxon>
        <taxon>Micromonospora</taxon>
    </lineage>
</organism>
<dbReference type="RefSeq" id="WP_109944080.1">
    <property type="nucleotide sequence ID" value="NZ_QGGF01000015.1"/>
</dbReference>
<dbReference type="InterPro" id="IPR037079">
    <property type="entry name" value="AF2212/PG0164-like_sf"/>
</dbReference>
<keyword evidence="2" id="KW-1185">Reference proteome</keyword>
<reference evidence="2" key="1">
    <citation type="submission" date="2018-05" db="EMBL/GenBank/DDBJ databases">
        <title>Micromonospora globispora sp. nov. and Micromonospora rugosa sp. nov., isolated from marine sediment.</title>
        <authorList>
            <person name="Carro L."/>
            <person name="Aysel V."/>
            <person name="Cetin D."/>
            <person name="Igual J.M."/>
            <person name="Klenk H.-P."/>
            <person name="Trujillo M.E."/>
            <person name="Sahin N."/>
        </authorList>
    </citation>
    <scope>NUCLEOTIDE SEQUENCE [LARGE SCALE GENOMIC DNA]</scope>
    <source>
        <strain evidence="2">S2904</strain>
    </source>
</reference>
<name>A0A317KB76_9ACTN</name>
<dbReference type="EMBL" id="QGSV01000124">
    <property type="protein sequence ID" value="PWU49888.1"/>
    <property type="molecule type" value="Genomic_DNA"/>
</dbReference>
<evidence type="ECO:0000313" key="1">
    <source>
        <dbReference type="EMBL" id="PWU49888.1"/>
    </source>
</evidence>
<dbReference type="OrthoDB" id="9808666at2"/>
<gene>
    <name evidence="1" type="ORF">DLJ46_08335</name>
</gene>
<sequence>MDLEFTGEIWFWRGPAPWYFVTVPTAECGELEAASRAVTYGWGMIPVTARIGATRWTTSLFPKDGRYIVPVKAAVRQAEGLDAGDIVTVRLTVDV</sequence>
<evidence type="ECO:0000313" key="2">
    <source>
        <dbReference type="Proteomes" id="UP000245683"/>
    </source>
</evidence>
<dbReference type="Pfam" id="PF08922">
    <property type="entry name" value="DUF1905"/>
    <property type="match status" value="1"/>
</dbReference>
<dbReference type="SUPFAM" id="SSF141694">
    <property type="entry name" value="AF2212/PG0164-like"/>
    <property type="match status" value="1"/>
</dbReference>
<dbReference type="Proteomes" id="UP000245683">
    <property type="component" value="Unassembled WGS sequence"/>
</dbReference>
<dbReference type="InterPro" id="IPR015018">
    <property type="entry name" value="DUF1905"/>
</dbReference>
<protein>
    <submittedName>
        <fullName evidence="1">DUF1905 domain-containing protein</fullName>
    </submittedName>
</protein>
<comment type="caution">
    <text evidence="1">The sequence shown here is derived from an EMBL/GenBank/DDBJ whole genome shotgun (WGS) entry which is preliminary data.</text>
</comment>
<dbReference type="AlphaFoldDB" id="A0A317KB76"/>
<proteinExistence type="predicted"/>
<dbReference type="Gene3D" id="2.40.30.100">
    <property type="entry name" value="AF2212/PG0164-like"/>
    <property type="match status" value="1"/>
</dbReference>
<accession>A0A317KB76</accession>